<keyword evidence="5" id="KW-1185">Reference proteome</keyword>
<dbReference type="AlphaFoldDB" id="A0A0F6SG39"/>
<dbReference type="KEGG" id="samy:DB32_005173"/>
<accession>A0A0F6SG39</accession>
<protein>
    <submittedName>
        <fullName evidence="4">Iron-regulated protein A</fullName>
    </submittedName>
</protein>
<dbReference type="STRING" id="927083.DB32_005173"/>
<gene>
    <name evidence="4" type="ORF">DB32_005173</name>
</gene>
<comment type="subcellular location">
    <subcellularLocation>
        <location evidence="1">Cell envelope</location>
    </subcellularLocation>
</comment>
<dbReference type="GO" id="GO:0030313">
    <property type="term" value="C:cell envelope"/>
    <property type="evidence" value="ECO:0007669"/>
    <property type="project" value="UniProtKB-SubCell"/>
</dbReference>
<dbReference type="InterPro" id="IPR038352">
    <property type="entry name" value="Imelysin_sf"/>
</dbReference>
<evidence type="ECO:0000256" key="2">
    <source>
        <dbReference type="ARBA" id="ARBA00022729"/>
    </source>
</evidence>
<proteinExistence type="predicted"/>
<dbReference type="InterPro" id="IPR018976">
    <property type="entry name" value="Imelysin-like"/>
</dbReference>
<dbReference type="PROSITE" id="PS51257">
    <property type="entry name" value="PROKAR_LIPOPROTEIN"/>
    <property type="match status" value="1"/>
</dbReference>
<dbReference type="Gene3D" id="1.20.1420.20">
    <property type="entry name" value="M75 peptidase, HXXE motif"/>
    <property type="match status" value="1"/>
</dbReference>
<organism evidence="4 5">
    <name type="scientific">Sandaracinus amylolyticus</name>
    <dbReference type="NCBI Taxonomy" id="927083"/>
    <lineage>
        <taxon>Bacteria</taxon>
        <taxon>Pseudomonadati</taxon>
        <taxon>Myxococcota</taxon>
        <taxon>Polyangia</taxon>
        <taxon>Polyangiales</taxon>
        <taxon>Sandaracinaceae</taxon>
        <taxon>Sandaracinus</taxon>
    </lineage>
</organism>
<sequence>MKKLRPAVIAGATAIVATACVIISSNGGGVDRAPVLRDSAELVIVPGYRALAAEAVTLRESLDTLCAAPDAESLEGARTAFRATSRAWERTLPWAIGPIVDERIEGDIAFWPTRPTTIESSLASATTIDDAWVDGLGATAKGLPALEYLLFERDAVLEDARRCAYAAALGAHLARTTQRLVDAWEGGYTESFATAGRGSTAWRTQLDALSAMLTEMIAAVQTAKLMKIGAPLGKDTGGVPQPSAVELPYAHVSIDAMIATLEGLRALWLVEGGEGLDEWVRERDLALADRVLVEIDAVITALRAIPEPLSTYVESGDLTAGETAFTALRALERTLATDVSGAIALSVMFTDNDGD</sequence>
<evidence type="ECO:0000259" key="3">
    <source>
        <dbReference type="Pfam" id="PF09375"/>
    </source>
</evidence>
<dbReference type="CDD" id="cd14659">
    <property type="entry name" value="Imelysin-like_IPPA"/>
    <property type="match status" value="1"/>
</dbReference>
<reference evidence="4 5" key="1">
    <citation type="submission" date="2015-03" db="EMBL/GenBank/DDBJ databases">
        <title>Genome assembly of Sandaracinus amylolyticus DSM 53668.</title>
        <authorList>
            <person name="Sharma G."/>
            <person name="Subramanian S."/>
        </authorList>
    </citation>
    <scope>NUCLEOTIDE SEQUENCE [LARGE SCALE GENOMIC DNA]</scope>
    <source>
        <strain evidence="4 5">DSM 53668</strain>
    </source>
</reference>
<name>A0A0F6SG39_9BACT</name>
<evidence type="ECO:0000313" key="4">
    <source>
        <dbReference type="EMBL" id="AKF08024.1"/>
    </source>
</evidence>
<feature type="domain" description="Imelysin-like" evidence="3">
    <location>
        <begin position="44"/>
        <end position="334"/>
    </location>
</feature>
<dbReference type="Pfam" id="PF09375">
    <property type="entry name" value="Peptidase_M75"/>
    <property type="match status" value="1"/>
</dbReference>
<dbReference type="RefSeq" id="WP_053235214.1">
    <property type="nucleotide sequence ID" value="NZ_CP011125.1"/>
</dbReference>
<evidence type="ECO:0000313" key="5">
    <source>
        <dbReference type="Proteomes" id="UP000034883"/>
    </source>
</evidence>
<keyword evidence="2" id="KW-0732">Signal</keyword>
<dbReference type="EMBL" id="CP011125">
    <property type="protein sequence ID" value="AKF08024.1"/>
    <property type="molecule type" value="Genomic_DNA"/>
</dbReference>
<dbReference type="InterPro" id="IPR034984">
    <property type="entry name" value="Imelysin-like_IPPA"/>
</dbReference>
<dbReference type="Proteomes" id="UP000034883">
    <property type="component" value="Chromosome"/>
</dbReference>
<evidence type="ECO:0000256" key="1">
    <source>
        <dbReference type="ARBA" id="ARBA00004196"/>
    </source>
</evidence>